<keyword evidence="3" id="KW-1185">Reference proteome</keyword>
<evidence type="ECO:0000256" key="1">
    <source>
        <dbReference type="SAM" id="SignalP"/>
    </source>
</evidence>
<gene>
    <name evidence="2" type="ORF">Pan181_37000</name>
</gene>
<feature type="signal peptide" evidence="1">
    <location>
        <begin position="1"/>
        <end position="24"/>
    </location>
</feature>
<dbReference type="EMBL" id="CP036278">
    <property type="protein sequence ID" value="QDU57483.1"/>
    <property type="molecule type" value="Genomic_DNA"/>
</dbReference>
<accession>A0A518ARX9</accession>
<sequence length="240" mass="24276" precursor="true">MSGLRAFYATCASLVMILSVGCQAYVGGSCGSIVGCGSDCGCTAPATCAADCGCAAEPGCGCGDACGGACGRSYAFQRYQGNCDYKPFRLRACTGSACSDVGPGCGCEPGCVAEPACGCGPTCGDPCDPCDGSVPCERCGEGVVNFLGRLKHDLFGPACAGCDGELYWSEWHNDPPQCTDPCNRCGTYVGPSSYSGYSAGGCSECQGGCSQCQGGYAGEQYTSPNTRIGQLPSTDSPRLR</sequence>
<organism evidence="2 3">
    <name type="scientific">Aeoliella mucimassa</name>
    <dbReference type="NCBI Taxonomy" id="2527972"/>
    <lineage>
        <taxon>Bacteria</taxon>
        <taxon>Pseudomonadati</taxon>
        <taxon>Planctomycetota</taxon>
        <taxon>Planctomycetia</taxon>
        <taxon>Pirellulales</taxon>
        <taxon>Lacipirellulaceae</taxon>
        <taxon>Aeoliella</taxon>
    </lineage>
</organism>
<evidence type="ECO:0000313" key="3">
    <source>
        <dbReference type="Proteomes" id="UP000315750"/>
    </source>
</evidence>
<dbReference type="KEGG" id="amuc:Pan181_37000"/>
<dbReference type="AlphaFoldDB" id="A0A518ARX9"/>
<feature type="chain" id="PRO_5022123010" description="TNFR-Cys domain-containing protein" evidence="1">
    <location>
        <begin position="25"/>
        <end position="240"/>
    </location>
</feature>
<reference evidence="2 3" key="1">
    <citation type="submission" date="2019-02" db="EMBL/GenBank/DDBJ databases">
        <title>Deep-cultivation of Planctomycetes and their phenomic and genomic characterization uncovers novel biology.</title>
        <authorList>
            <person name="Wiegand S."/>
            <person name="Jogler M."/>
            <person name="Boedeker C."/>
            <person name="Pinto D."/>
            <person name="Vollmers J."/>
            <person name="Rivas-Marin E."/>
            <person name="Kohn T."/>
            <person name="Peeters S.H."/>
            <person name="Heuer A."/>
            <person name="Rast P."/>
            <person name="Oberbeckmann S."/>
            <person name="Bunk B."/>
            <person name="Jeske O."/>
            <person name="Meyerdierks A."/>
            <person name="Storesund J.E."/>
            <person name="Kallscheuer N."/>
            <person name="Luecker S."/>
            <person name="Lage O.M."/>
            <person name="Pohl T."/>
            <person name="Merkel B.J."/>
            <person name="Hornburger P."/>
            <person name="Mueller R.-W."/>
            <person name="Bruemmer F."/>
            <person name="Labrenz M."/>
            <person name="Spormann A.M."/>
            <person name="Op den Camp H."/>
            <person name="Overmann J."/>
            <person name="Amann R."/>
            <person name="Jetten M.S.M."/>
            <person name="Mascher T."/>
            <person name="Medema M.H."/>
            <person name="Devos D.P."/>
            <person name="Kaster A.-K."/>
            <person name="Ovreas L."/>
            <person name="Rohde M."/>
            <person name="Galperin M.Y."/>
            <person name="Jogler C."/>
        </authorList>
    </citation>
    <scope>NUCLEOTIDE SEQUENCE [LARGE SCALE GENOMIC DNA]</scope>
    <source>
        <strain evidence="2 3">Pan181</strain>
    </source>
</reference>
<dbReference type="RefSeq" id="WP_197528463.1">
    <property type="nucleotide sequence ID" value="NZ_CP036278.1"/>
</dbReference>
<dbReference type="Proteomes" id="UP000315750">
    <property type="component" value="Chromosome"/>
</dbReference>
<keyword evidence="1" id="KW-0732">Signal</keyword>
<evidence type="ECO:0000313" key="2">
    <source>
        <dbReference type="EMBL" id="QDU57483.1"/>
    </source>
</evidence>
<dbReference type="PROSITE" id="PS51257">
    <property type="entry name" value="PROKAR_LIPOPROTEIN"/>
    <property type="match status" value="1"/>
</dbReference>
<name>A0A518ARX9_9BACT</name>
<evidence type="ECO:0008006" key="4">
    <source>
        <dbReference type="Google" id="ProtNLM"/>
    </source>
</evidence>
<proteinExistence type="predicted"/>
<protein>
    <recommendedName>
        <fullName evidence="4">TNFR-Cys domain-containing protein</fullName>
    </recommendedName>
</protein>